<comment type="caution">
    <text evidence="1">The sequence shown here is derived from an EMBL/GenBank/DDBJ whole genome shotgun (WGS) entry which is preliminary data.</text>
</comment>
<keyword evidence="2" id="KW-1185">Reference proteome</keyword>
<evidence type="ECO:0000313" key="2">
    <source>
        <dbReference type="Proteomes" id="UP000004931"/>
    </source>
</evidence>
<evidence type="ECO:0000313" key="1">
    <source>
        <dbReference type="EMBL" id="EAW30013.1"/>
    </source>
</evidence>
<name>A0YGH2_9GAMM</name>
<organism evidence="1 2">
    <name type="scientific">marine gamma proteobacterium HTCC2143</name>
    <dbReference type="NCBI Taxonomy" id="247633"/>
    <lineage>
        <taxon>Bacteria</taxon>
        <taxon>Pseudomonadati</taxon>
        <taxon>Pseudomonadota</taxon>
        <taxon>Gammaproteobacteria</taxon>
        <taxon>Cellvibrionales</taxon>
        <taxon>Spongiibacteraceae</taxon>
        <taxon>BD1-7 clade</taxon>
    </lineage>
</organism>
<reference evidence="1 2" key="1">
    <citation type="journal article" date="2010" name="J. Bacteriol.">
        <title>Genome sequence of the oligotrophic marine Gammaproteobacterium HTCC2143, isolated from the Oregon Coast.</title>
        <authorList>
            <person name="Oh H.M."/>
            <person name="Kang I."/>
            <person name="Ferriera S."/>
            <person name="Giovannoni S.J."/>
            <person name="Cho J.C."/>
        </authorList>
    </citation>
    <scope>NUCLEOTIDE SEQUENCE [LARGE SCALE GENOMIC DNA]</scope>
    <source>
        <strain evidence="1 2">HTCC2143</strain>
    </source>
</reference>
<dbReference type="Proteomes" id="UP000004931">
    <property type="component" value="Unassembled WGS sequence"/>
</dbReference>
<dbReference type="EMBL" id="AAVT01000011">
    <property type="protein sequence ID" value="EAW30013.1"/>
    <property type="molecule type" value="Genomic_DNA"/>
</dbReference>
<sequence>MYILMISAKPLSAFYKILLFFNKIAIYCIGQEITKKTLLEENSPLNA</sequence>
<gene>
    <name evidence="1" type="ORF">GP2143_01170</name>
</gene>
<proteinExistence type="predicted"/>
<accession>A0YGH2</accession>
<dbReference type="AlphaFoldDB" id="A0YGH2"/>
<protein>
    <submittedName>
        <fullName evidence="1">Uncharacterized protein</fullName>
    </submittedName>
</protein>